<proteinExistence type="predicted"/>
<dbReference type="PANTHER" id="PTHR42977">
    <property type="entry name" value="HYDROLASE-RELATED"/>
    <property type="match status" value="1"/>
</dbReference>
<dbReference type="PRINTS" id="PR00412">
    <property type="entry name" value="EPOXHYDRLASE"/>
</dbReference>
<dbReference type="InterPro" id="IPR051340">
    <property type="entry name" value="Haloalkane_dehalogenase"/>
</dbReference>
<sequence length="253" mass="28962">MFRNLIPLIATHFHVISPDLPGFGFTTVSKDYIYTFNNLTTTIFNFVKAISLSKYILYIFDYGSPVGLRLALKDPSSVSGLIVQNGNAYEEGLDDRFWDPLREYWRSDQNNLMFLEKLEGFVQDPKNVTCQYYDGVPNPEIVDPSGYTLDIALIERPNQPDIQVKLFYDYKNNVAMYPKFQEFFRSCDFPVLVAWGKNDIIFTAAGAEAYKKDLKNVTLRFYDTGHFALETHASEIAHDIIQLFGPSTLPQGE</sequence>
<keyword evidence="4" id="KW-1185">Reference proteome</keyword>
<dbReference type="InterPro" id="IPR029058">
    <property type="entry name" value="AB_hydrolase_fold"/>
</dbReference>
<dbReference type="SUPFAM" id="SSF53474">
    <property type="entry name" value="alpha/beta-Hydrolases"/>
    <property type="match status" value="1"/>
</dbReference>
<evidence type="ECO:0000313" key="3">
    <source>
        <dbReference type="EMBL" id="SCU87844.1"/>
    </source>
</evidence>
<keyword evidence="1" id="KW-0378">Hydrolase</keyword>
<evidence type="ECO:0000259" key="2">
    <source>
        <dbReference type="Pfam" id="PF00561"/>
    </source>
</evidence>
<dbReference type="PANTHER" id="PTHR42977:SF3">
    <property type="entry name" value="AB HYDROLASE-1 DOMAIN-CONTAINING PROTEIN"/>
    <property type="match status" value="1"/>
</dbReference>
<feature type="domain" description="AB hydrolase-1" evidence="2">
    <location>
        <begin position="1"/>
        <end position="232"/>
    </location>
</feature>
<gene>
    <name evidence="3" type="ORF">LANO_0D00254G</name>
</gene>
<evidence type="ECO:0000256" key="1">
    <source>
        <dbReference type="ARBA" id="ARBA00022801"/>
    </source>
</evidence>
<dbReference type="Proteomes" id="UP000189911">
    <property type="component" value="Chromosome D"/>
</dbReference>
<dbReference type="AlphaFoldDB" id="A0A1G4JCU0"/>
<dbReference type="Pfam" id="PF00561">
    <property type="entry name" value="Abhydrolase_1"/>
    <property type="match status" value="1"/>
</dbReference>
<accession>A0A1G4JCU0</accession>
<name>A0A1G4JCU0_9SACH</name>
<organism evidence="3 4">
    <name type="scientific">Lachancea nothofagi CBS 11611</name>
    <dbReference type="NCBI Taxonomy" id="1266666"/>
    <lineage>
        <taxon>Eukaryota</taxon>
        <taxon>Fungi</taxon>
        <taxon>Dikarya</taxon>
        <taxon>Ascomycota</taxon>
        <taxon>Saccharomycotina</taxon>
        <taxon>Saccharomycetes</taxon>
        <taxon>Saccharomycetales</taxon>
        <taxon>Saccharomycetaceae</taxon>
        <taxon>Lachancea</taxon>
    </lineage>
</organism>
<dbReference type="InterPro" id="IPR000639">
    <property type="entry name" value="Epox_hydrolase-like"/>
</dbReference>
<dbReference type="Gene3D" id="3.40.50.1820">
    <property type="entry name" value="alpha/beta hydrolase"/>
    <property type="match status" value="1"/>
</dbReference>
<dbReference type="InterPro" id="IPR000073">
    <property type="entry name" value="AB_hydrolase_1"/>
</dbReference>
<dbReference type="EMBL" id="LT598448">
    <property type="protein sequence ID" value="SCU87844.1"/>
    <property type="molecule type" value="Genomic_DNA"/>
</dbReference>
<dbReference type="GO" id="GO:0004301">
    <property type="term" value="F:epoxide hydrolase activity"/>
    <property type="evidence" value="ECO:0007669"/>
    <property type="project" value="TreeGrafter"/>
</dbReference>
<evidence type="ECO:0000313" key="4">
    <source>
        <dbReference type="Proteomes" id="UP000189911"/>
    </source>
</evidence>
<protein>
    <submittedName>
        <fullName evidence="3">LANO_0D00254g1_1</fullName>
    </submittedName>
</protein>
<reference evidence="4" key="1">
    <citation type="submission" date="2016-03" db="EMBL/GenBank/DDBJ databases">
        <authorList>
            <person name="Devillers Hugo."/>
        </authorList>
    </citation>
    <scope>NUCLEOTIDE SEQUENCE [LARGE SCALE GENOMIC DNA]</scope>
</reference>
<dbReference type="OrthoDB" id="284184at2759"/>